<proteinExistence type="predicted"/>
<evidence type="ECO:0000313" key="1">
    <source>
        <dbReference type="EMBL" id="MDP0590258.1"/>
    </source>
</evidence>
<dbReference type="EMBL" id="JASXSV010000037">
    <property type="protein sequence ID" value="MDP0590258.1"/>
    <property type="molecule type" value="Genomic_DNA"/>
</dbReference>
<name>A0AA90NNV5_9GAMM</name>
<comment type="caution">
    <text evidence="1">The sequence shown here is derived from an EMBL/GenBank/DDBJ whole genome shotgun (WGS) entry which is preliminary data.</text>
</comment>
<sequence length="61" mass="6958">MKKANNNLMPLRGMLMNNTVKTFLRTMSNIKKKPGLFLHILVEGENGQQSHVFDEKSRGTL</sequence>
<reference evidence="1 2" key="1">
    <citation type="journal article" date="2023" name="bioRxiv">
        <title>An intranuclear bacterial parasite of deep-sea mussels expresses apoptosis inhibitors acquired from its host.</title>
        <authorList>
            <person name="Gonzalez Porras M.A."/>
            <person name="Assie A."/>
            <person name="Tietjen M."/>
            <person name="Violette M."/>
            <person name="Kleiner M."/>
            <person name="Gruber-Vodicka H."/>
            <person name="Dubilier N."/>
            <person name="Leisch N."/>
        </authorList>
    </citation>
    <scope>NUCLEOTIDE SEQUENCE [LARGE SCALE GENOMIC DNA]</scope>
    <source>
        <strain evidence="1">IAP13</strain>
    </source>
</reference>
<organism evidence="1 2">
    <name type="scientific">Candidatus Endonucleibacter bathymodioli</name>
    <dbReference type="NCBI Taxonomy" id="539814"/>
    <lineage>
        <taxon>Bacteria</taxon>
        <taxon>Pseudomonadati</taxon>
        <taxon>Pseudomonadota</taxon>
        <taxon>Gammaproteobacteria</taxon>
        <taxon>Oceanospirillales</taxon>
        <taxon>Endozoicomonadaceae</taxon>
        <taxon>Candidatus Endonucleibacter</taxon>
    </lineage>
</organism>
<keyword evidence="2" id="KW-1185">Reference proteome</keyword>
<dbReference type="Proteomes" id="UP001178148">
    <property type="component" value="Unassembled WGS sequence"/>
</dbReference>
<accession>A0AA90NNV5</accession>
<evidence type="ECO:0000313" key="2">
    <source>
        <dbReference type="Proteomes" id="UP001178148"/>
    </source>
</evidence>
<dbReference type="AlphaFoldDB" id="A0AA90NNV5"/>
<protein>
    <submittedName>
        <fullName evidence="1">Uncharacterized protein</fullName>
    </submittedName>
</protein>
<gene>
    <name evidence="1" type="ORF">QS748_14135</name>
</gene>